<dbReference type="InterPro" id="IPR011042">
    <property type="entry name" value="6-blade_b-propeller_TolB-like"/>
</dbReference>
<dbReference type="InterPro" id="IPR011659">
    <property type="entry name" value="WD40"/>
</dbReference>
<name>A0A1M5SWL9_9FLAO</name>
<dbReference type="Proteomes" id="UP000184522">
    <property type="component" value="Unassembled WGS sequence"/>
</dbReference>
<protein>
    <submittedName>
        <fullName evidence="1">WD40-like Beta Propeller Repeat</fullName>
    </submittedName>
</protein>
<dbReference type="Pfam" id="PF07676">
    <property type="entry name" value="PD40"/>
    <property type="match status" value="2"/>
</dbReference>
<sequence>MLIYFLLHRIKSKTFNVFVFSLFLSVSALFSQNIKIKNIKLNNKLNHFAANMNKGKVYFSQNKLNSKGKPVKTRLNTYLYTLVSGYVDSQGEISNLRPASDSKLGFANVSVATFTNDGKFMYFTTNSDIIGENKSKDFRTFNLQIHRAEYIEGKGWSNPTELSFCDKDYSYAHPTLSKDGKTLYFVSNMKGTKGRTDIFKVSIFEHKSYGEPERLGDNINSPRTELFPFISSDNKIYFSSNRRGGLGGYDIYSFDLNNEDEKQQPKLLPEPINSIGEDFSFYLMDDGKRGFFTSRRVDGKGDDDIYYFKGFQASKPVLNLAD</sequence>
<keyword evidence="2" id="KW-1185">Reference proteome</keyword>
<reference evidence="2" key="1">
    <citation type="submission" date="2016-11" db="EMBL/GenBank/DDBJ databases">
        <authorList>
            <person name="Varghese N."/>
            <person name="Submissions S."/>
        </authorList>
    </citation>
    <scope>NUCLEOTIDE SEQUENCE [LARGE SCALE GENOMIC DNA]</scope>
    <source>
        <strain evidence="2">DSM 25330</strain>
    </source>
</reference>
<evidence type="ECO:0000313" key="1">
    <source>
        <dbReference type="EMBL" id="SHH42904.1"/>
    </source>
</evidence>
<evidence type="ECO:0000313" key="2">
    <source>
        <dbReference type="Proteomes" id="UP000184522"/>
    </source>
</evidence>
<dbReference type="SUPFAM" id="SSF82171">
    <property type="entry name" value="DPP6 N-terminal domain-like"/>
    <property type="match status" value="1"/>
</dbReference>
<dbReference type="STRING" id="1089305.SAMN05444148_1996"/>
<organism evidence="1 2">
    <name type="scientific">Winogradskyella jejuensis</name>
    <dbReference type="NCBI Taxonomy" id="1089305"/>
    <lineage>
        <taxon>Bacteria</taxon>
        <taxon>Pseudomonadati</taxon>
        <taxon>Bacteroidota</taxon>
        <taxon>Flavobacteriia</taxon>
        <taxon>Flavobacteriales</taxon>
        <taxon>Flavobacteriaceae</taxon>
        <taxon>Winogradskyella</taxon>
    </lineage>
</organism>
<accession>A0A1M5SWL9</accession>
<dbReference type="Gene3D" id="2.120.10.30">
    <property type="entry name" value="TolB, C-terminal domain"/>
    <property type="match status" value="1"/>
</dbReference>
<gene>
    <name evidence="1" type="ORF">SAMN05444148_1996</name>
</gene>
<dbReference type="EMBL" id="FQWS01000002">
    <property type="protein sequence ID" value="SHH42904.1"/>
    <property type="molecule type" value="Genomic_DNA"/>
</dbReference>
<proteinExistence type="predicted"/>
<dbReference type="AlphaFoldDB" id="A0A1M5SWL9"/>